<dbReference type="AlphaFoldDB" id="A0A9W6GFB5"/>
<dbReference type="SMART" id="SM00028">
    <property type="entry name" value="TPR"/>
    <property type="match status" value="4"/>
</dbReference>
<dbReference type="Pfam" id="PF13424">
    <property type="entry name" value="TPR_12"/>
    <property type="match status" value="1"/>
</dbReference>
<keyword evidence="7" id="KW-1185">Reference proteome</keyword>
<evidence type="ECO:0000313" key="6">
    <source>
        <dbReference type="EMBL" id="GLI53110.1"/>
    </source>
</evidence>
<dbReference type="Gene3D" id="1.25.40.10">
    <property type="entry name" value="Tetratricopeptide repeat domain"/>
    <property type="match status" value="1"/>
</dbReference>
<dbReference type="InterPro" id="IPR019734">
    <property type="entry name" value="TPR_rpt"/>
</dbReference>
<protein>
    <submittedName>
        <fullName evidence="6">Tetratricopeptide repeat domain protein</fullName>
    </submittedName>
</protein>
<keyword evidence="5" id="KW-0812">Transmembrane</keyword>
<comment type="caution">
    <text evidence="6">The sequence shown here is derived from an EMBL/GenBank/DDBJ whole genome shotgun (WGS) entry which is preliminary data.</text>
</comment>
<dbReference type="Pfam" id="PF13432">
    <property type="entry name" value="TPR_16"/>
    <property type="match status" value="1"/>
</dbReference>
<dbReference type="PROSITE" id="PS50005">
    <property type="entry name" value="TPR"/>
    <property type="match status" value="2"/>
</dbReference>
<keyword evidence="2 3" id="KW-0802">TPR repeat</keyword>
<feature type="transmembrane region" description="Helical" evidence="5">
    <location>
        <begin position="27"/>
        <end position="47"/>
    </location>
</feature>
<dbReference type="Proteomes" id="UP001144297">
    <property type="component" value="Unassembled WGS sequence"/>
</dbReference>
<feature type="repeat" description="TPR" evidence="3">
    <location>
        <begin position="260"/>
        <end position="293"/>
    </location>
</feature>
<reference evidence="6" key="1">
    <citation type="submission" date="2022-12" db="EMBL/GenBank/DDBJ databases">
        <title>Reference genome sequencing for broad-spectrum identification of bacterial and archaeal isolates by mass spectrometry.</title>
        <authorList>
            <person name="Sekiguchi Y."/>
            <person name="Tourlousse D.M."/>
        </authorList>
    </citation>
    <scope>NUCLEOTIDE SEQUENCE</scope>
    <source>
        <strain evidence="6">TSL-P1</strain>
    </source>
</reference>
<keyword evidence="5" id="KW-0472">Membrane</keyword>
<evidence type="ECO:0000256" key="2">
    <source>
        <dbReference type="ARBA" id="ARBA00022803"/>
    </source>
</evidence>
<evidence type="ECO:0000256" key="5">
    <source>
        <dbReference type="SAM" id="Phobius"/>
    </source>
</evidence>
<dbReference type="SUPFAM" id="SSF48452">
    <property type="entry name" value="TPR-like"/>
    <property type="match status" value="1"/>
</dbReference>
<proteinExistence type="predicted"/>
<dbReference type="EMBL" id="BSDX01000001">
    <property type="protein sequence ID" value="GLI53110.1"/>
    <property type="molecule type" value="Genomic_DNA"/>
</dbReference>
<feature type="region of interest" description="Disordered" evidence="4">
    <location>
        <begin position="72"/>
        <end position="143"/>
    </location>
</feature>
<keyword evidence="5" id="KW-1133">Transmembrane helix</keyword>
<evidence type="ECO:0000256" key="3">
    <source>
        <dbReference type="PROSITE-ProRule" id="PRU00339"/>
    </source>
</evidence>
<name>A0A9W6GFB5_9BACT</name>
<feature type="repeat" description="TPR" evidence="3">
    <location>
        <begin position="226"/>
        <end position="259"/>
    </location>
</feature>
<dbReference type="PANTHER" id="PTHR45586">
    <property type="entry name" value="TPR REPEAT-CONTAINING PROTEIN PA4667"/>
    <property type="match status" value="1"/>
</dbReference>
<evidence type="ECO:0000256" key="1">
    <source>
        <dbReference type="ARBA" id="ARBA00022737"/>
    </source>
</evidence>
<sequence length="306" mass="34455">MLSRTKKDIPPGLIATIRTEKGSKKTLLLMGASALIVAIGFVAVFVYNHYLIPEFKKSDKPVQQNSMAQIEKTQQTEPVQVKMEQPPTQAKSVEPEVSEQTTKTKLTESSTKNVKNPIEKHETSTQEKTLKQTASEKKANKPAEIPLEQFNTETVRAADYLYRAQDLETKGNYSEAISEYKEYLKLTGKQEPKILNKIATLYLLIGNLTEASHYAEIALQQAPDSLAVLLNYGVIHAKMGNLLKAEECFRKVLSASPENKIALYNLALLKEKKKEYKEALKLYEKLYQLGDSQAAEAIERVRSYIK</sequence>
<gene>
    <name evidence="6" type="ORF">TISLANDTSLP1_08030</name>
</gene>
<dbReference type="InterPro" id="IPR011990">
    <property type="entry name" value="TPR-like_helical_dom_sf"/>
</dbReference>
<feature type="compositionally biased region" description="Basic and acidic residues" evidence="4">
    <location>
        <begin position="117"/>
        <end position="141"/>
    </location>
</feature>
<feature type="compositionally biased region" description="Low complexity" evidence="4">
    <location>
        <begin position="98"/>
        <end position="112"/>
    </location>
</feature>
<accession>A0A9W6GFB5</accession>
<evidence type="ECO:0000256" key="4">
    <source>
        <dbReference type="SAM" id="MobiDB-lite"/>
    </source>
</evidence>
<organism evidence="6 7">
    <name type="scientific">Thermodesulfovibrio yellowstonii</name>
    <dbReference type="NCBI Taxonomy" id="28262"/>
    <lineage>
        <taxon>Bacteria</taxon>
        <taxon>Pseudomonadati</taxon>
        <taxon>Nitrospirota</taxon>
        <taxon>Thermodesulfovibrionia</taxon>
        <taxon>Thermodesulfovibrionales</taxon>
        <taxon>Thermodesulfovibrionaceae</taxon>
        <taxon>Thermodesulfovibrio</taxon>
    </lineage>
</organism>
<evidence type="ECO:0000313" key="7">
    <source>
        <dbReference type="Proteomes" id="UP001144297"/>
    </source>
</evidence>
<dbReference type="InterPro" id="IPR051012">
    <property type="entry name" value="CellSynth/LPSAsmb/PSIAsmb"/>
</dbReference>
<keyword evidence="1" id="KW-0677">Repeat</keyword>
<dbReference type="PANTHER" id="PTHR45586:SF15">
    <property type="entry name" value="TPR REPEAT-CONTAINING PROTEIN YPIA"/>
    <property type="match status" value="1"/>
</dbReference>